<reference evidence="1" key="1">
    <citation type="journal article" date="2012" name="ISME J.">
        <title>Roseobacter clade bacteria are abundant in coastal sediments and encode a novel combination of sulfur oxidation genes.</title>
        <authorList>
            <person name="Lenk S."/>
            <person name="Moraru C."/>
            <person name="Hahnke S."/>
            <person name="Arnds J."/>
            <person name="Richter M."/>
            <person name="Kube M."/>
            <person name="Reinhardt R."/>
            <person name="Brinkhoff T."/>
            <person name="Harder J."/>
            <person name="Amann R."/>
            <person name="Mussmann M."/>
        </authorList>
    </citation>
    <scope>NUCLEOTIDE SEQUENCE</scope>
</reference>
<dbReference type="GO" id="GO:0002143">
    <property type="term" value="P:tRNA wobble position uridine thiolation"/>
    <property type="evidence" value="ECO:0007669"/>
    <property type="project" value="InterPro"/>
</dbReference>
<protein>
    <submittedName>
        <fullName evidence="1">Intracellular sulfur oxidation protein DsrH</fullName>
    </submittedName>
</protein>
<dbReference type="SUPFAM" id="SSF75169">
    <property type="entry name" value="DsrEFH-like"/>
    <property type="match status" value="1"/>
</dbReference>
<dbReference type="PANTHER" id="PTHR37526">
    <property type="entry name" value="PROTEIN TUSB"/>
    <property type="match status" value="1"/>
</dbReference>
<evidence type="ECO:0000313" key="1">
    <source>
        <dbReference type="EMBL" id="AFI78414.1"/>
    </source>
</evidence>
<dbReference type="PANTHER" id="PTHR37526:SF1">
    <property type="entry name" value="PROTEIN TUSB"/>
    <property type="match status" value="1"/>
</dbReference>
<dbReference type="EMBL" id="JQ256781">
    <property type="protein sequence ID" value="AFI78414.1"/>
    <property type="molecule type" value="Genomic_DNA"/>
</dbReference>
<name>I1X4I9_9BACT</name>
<dbReference type="InterPro" id="IPR027396">
    <property type="entry name" value="DsrEFH-like"/>
</dbReference>
<organism evidence="1">
    <name type="scientific">uncultured bacterium ws020C1</name>
    <dbReference type="NCBI Taxonomy" id="1131823"/>
    <lineage>
        <taxon>Bacteria</taxon>
        <taxon>environmental samples</taxon>
    </lineage>
</organism>
<dbReference type="AlphaFoldDB" id="I1X4I9"/>
<dbReference type="InterPro" id="IPR007215">
    <property type="entry name" value="Sulphur_relay_TusB/DsrH"/>
</dbReference>
<proteinExistence type="predicted"/>
<dbReference type="GO" id="GO:1990228">
    <property type="term" value="C:sulfurtransferase complex"/>
    <property type="evidence" value="ECO:0007669"/>
    <property type="project" value="TreeGrafter"/>
</dbReference>
<sequence length="102" mass="11009">MADLHTVNKSPFEKSSLETAIRYSLAGSSILLIEDGVYGAAKGTAAEEMIKGAMADKKVFALKSDLMARAIKEDRVIDGVEIVDYAGFVDLVDANDKVQAWL</sequence>
<dbReference type="NCBIfam" id="TIGR03011">
    <property type="entry name" value="sulf_tusB_dsrH"/>
    <property type="match status" value="1"/>
</dbReference>
<gene>
    <name evidence="1" type="primary">dsrH</name>
    <name evidence="1" type="ORF">ws020C1_0009</name>
</gene>
<dbReference type="Pfam" id="PF04077">
    <property type="entry name" value="DsrH"/>
    <property type="match status" value="1"/>
</dbReference>
<dbReference type="Gene3D" id="3.40.1260.10">
    <property type="entry name" value="DsrEFH-like"/>
    <property type="match status" value="1"/>
</dbReference>
<accession>I1X4I9</accession>